<proteinExistence type="predicted"/>
<dbReference type="GO" id="GO:0046983">
    <property type="term" value="F:protein dimerization activity"/>
    <property type="evidence" value="ECO:0007669"/>
    <property type="project" value="InterPro"/>
</dbReference>
<dbReference type="PANTHER" id="PTHR46289:SF19">
    <property type="entry name" value="ZINC FINGER MYM-TYPE CONTAINING 1"/>
    <property type="match status" value="1"/>
</dbReference>
<keyword evidence="3" id="KW-1185">Reference proteome</keyword>
<dbReference type="PANTHER" id="PTHR46289">
    <property type="entry name" value="52 KDA REPRESSOR OF THE INHIBITOR OF THE PROTEIN KINASE-LIKE PROTEIN-RELATED"/>
    <property type="match status" value="1"/>
</dbReference>
<organism evidence="2 3">
    <name type="scientific">Sinocyclocheilus grahami</name>
    <name type="common">Dianchi golden-line fish</name>
    <name type="synonym">Barbus grahami</name>
    <dbReference type="NCBI Taxonomy" id="75366"/>
    <lineage>
        <taxon>Eukaryota</taxon>
        <taxon>Metazoa</taxon>
        <taxon>Chordata</taxon>
        <taxon>Craniata</taxon>
        <taxon>Vertebrata</taxon>
        <taxon>Euteleostomi</taxon>
        <taxon>Actinopterygii</taxon>
        <taxon>Neopterygii</taxon>
        <taxon>Teleostei</taxon>
        <taxon>Ostariophysi</taxon>
        <taxon>Cypriniformes</taxon>
        <taxon>Cyprinidae</taxon>
        <taxon>Cyprininae</taxon>
        <taxon>Sinocyclocheilus</taxon>
    </lineage>
</organism>
<dbReference type="Proteomes" id="UP000472262">
    <property type="component" value="Unassembled WGS sequence"/>
</dbReference>
<feature type="domain" description="HAT C-terminal dimerisation" evidence="1">
    <location>
        <begin position="178"/>
        <end position="256"/>
    </location>
</feature>
<dbReference type="AlphaFoldDB" id="A0A672NNS3"/>
<dbReference type="InterPro" id="IPR052958">
    <property type="entry name" value="IFN-induced_PKR_regulator"/>
</dbReference>
<dbReference type="InterPro" id="IPR008906">
    <property type="entry name" value="HATC_C_dom"/>
</dbReference>
<protein>
    <recommendedName>
        <fullName evidence="1">HAT C-terminal dimerisation domain-containing protein</fullName>
    </recommendedName>
</protein>
<accession>A0A672NNS3</accession>
<reference evidence="2" key="2">
    <citation type="submission" date="2025-09" db="UniProtKB">
        <authorList>
            <consortium name="Ensembl"/>
        </authorList>
    </citation>
    <scope>IDENTIFICATION</scope>
</reference>
<evidence type="ECO:0000313" key="3">
    <source>
        <dbReference type="Proteomes" id="UP000472262"/>
    </source>
</evidence>
<reference evidence="2" key="1">
    <citation type="submission" date="2025-08" db="UniProtKB">
        <authorList>
            <consortium name="Ensembl"/>
        </authorList>
    </citation>
    <scope>IDENTIFICATION</scope>
</reference>
<evidence type="ECO:0000313" key="2">
    <source>
        <dbReference type="Ensembl" id="ENSSGRP00000051364.1"/>
    </source>
</evidence>
<dbReference type="SUPFAM" id="SSF53098">
    <property type="entry name" value="Ribonuclease H-like"/>
    <property type="match status" value="1"/>
</dbReference>
<dbReference type="InterPro" id="IPR012337">
    <property type="entry name" value="RNaseH-like_sf"/>
</dbReference>
<dbReference type="Ensembl" id="ENSSGRT00000054875.1">
    <property type="protein sequence ID" value="ENSSGRP00000051364.1"/>
    <property type="gene ID" value="ENSSGRG00000027178.1"/>
</dbReference>
<name>A0A672NNS3_SINGR</name>
<dbReference type="InParanoid" id="A0A672NNS3"/>
<sequence>MLASERDHSKPQKLKSLSTKRWSAKTDNCRALLETLPSVIETLERIQTGDRFDKESSGTAMALTKAIDFEFCLHLVALSKILSVTGVLSRYFQKEDMDIKYSCSKDKMKVSYYFATLDLAIQSITDRFNSETLPLLKHTICFTKPSTENVPHLKSLCEFFIGDVNMETAEVEYRMFIHRLQREEQRPSSLMDIFIYMVERKYQMAYPELSKLCQLITLPVTSCSNERCFSSLKLIKNRLRTTMSQDRMSDLMVTAAEADRCTDAFWRLGERH</sequence>
<dbReference type="Pfam" id="PF05699">
    <property type="entry name" value="Dimer_Tnp_hAT"/>
    <property type="match status" value="1"/>
</dbReference>
<dbReference type="OMA" id="REXGSHY"/>
<evidence type="ECO:0000259" key="1">
    <source>
        <dbReference type="Pfam" id="PF05699"/>
    </source>
</evidence>